<evidence type="ECO:0000259" key="7">
    <source>
        <dbReference type="Pfam" id="PF00082"/>
    </source>
</evidence>
<dbReference type="InterPro" id="IPR023828">
    <property type="entry name" value="Peptidase_S8_Ser-AS"/>
</dbReference>
<keyword evidence="9" id="KW-1185">Reference proteome</keyword>
<dbReference type="Pfam" id="PF00082">
    <property type="entry name" value="Peptidase_S8"/>
    <property type="match status" value="1"/>
</dbReference>
<keyword evidence="4 5" id="KW-0720">Serine protease</keyword>
<dbReference type="GO" id="GO:0004252">
    <property type="term" value="F:serine-type endopeptidase activity"/>
    <property type="evidence" value="ECO:0007669"/>
    <property type="project" value="UniProtKB-UniRule"/>
</dbReference>
<keyword evidence="2 5" id="KW-0645">Protease</keyword>
<evidence type="ECO:0000313" key="9">
    <source>
        <dbReference type="Proteomes" id="UP000612893"/>
    </source>
</evidence>
<evidence type="ECO:0000256" key="6">
    <source>
        <dbReference type="RuleBase" id="RU003355"/>
    </source>
</evidence>
<protein>
    <submittedName>
        <fullName evidence="8">S8 family serine peptidase</fullName>
    </submittedName>
</protein>
<dbReference type="PROSITE" id="PS00137">
    <property type="entry name" value="SUBTILASE_HIS"/>
    <property type="match status" value="1"/>
</dbReference>
<feature type="active site" description="Charge relay system" evidence="5">
    <location>
        <position position="442"/>
    </location>
</feature>
<name>A0A934K2V6_9BACT</name>
<dbReference type="PANTHER" id="PTHR43806">
    <property type="entry name" value="PEPTIDASE S8"/>
    <property type="match status" value="1"/>
</dbReference>
<dbReference type="EMBL" id="JAEKNR010000213">
    <property type="protein sequence ID" value="MBJ7600596.1"/>
    <property type="molecule type" value="Genomic_DNA"/>
</dbReference>
<dbReference type="PROSITE" id="PS00136">
    <property type="entry name" value="SUBTILASE_ASP"/>
    <property type="match status" value="1"/>
</dbReference>
<dbReference type="InterPro" id="IPR015500">
    <property type="entry name" value="Peptidase_S8_subtilisin-rel"/>
</dbReference>
<dbReference type="InterPro" id="IPR036852">
    <property type="entry name" value="Peptidase_S8/S53_dom_sf"/>
</dbReference>
<dbReference type="SUPFAM" id="SSF52743">
    <property type="entry name" value="Subtilisin-like"/>
    <property type="match status" value="1"/>
</dbReference>
<dbReference type="Proteomes" id="UP000612893">
    <property type="component" value="Unassembled WGS sequence"/>
</dbReference>
<dbReference type="InterPro" id="IPR023827">
    <property type="entry name" value="Peptidase_S8_Asp-AS"/>
</dbReference>
<evidence type="ECO:0000256" key="4">
    <source>
        <dbReference type="ARBA" id="ARBA00022825"/>
    </source>
</evidence>
<organism evidence="8 9">
    <name type="scientific">Candidatus Nephthysia bennettiae</name>
    <dbReference type="NCBI Taxonomy" id="3127016"/>
    <lineage>
        <taxon>Bacteria</taxon>
        <taxon>Bacillati</taxon>
        <taxon>Candidatus Dormiibacterota</taxon>
        <taxon>Candidatus Dormibacteria</taxon>
        <taxon>Candidatus Dormibacterales</taxon>
        <taxon>Candidatus Dormibacteraceae</taxon>
        <taxon>Candidatus Nephthysia</taxon>
    </lineage>
</organism>
<reference evidence="8" key="1">
    <citation type="submission" date="2020-10" db="EMBL/GenBank/DDBJ databases">
        <title>Ca. Dormibacterota MAGs.</title>
        <authorList>
            <person name="Montgomery K."/>
        </authorList>
    </citation>
    <scope>NUCLEOTIDE SEQUENCE [LARGE SCALE GENOMIC DNA]</scope>
    <source>
        <strain evidence="8">SC8812_S17_10</strain>
    </source>
</reference>
<evidence type="ECO:0000256" key="3">
    <source>
        <dbReference type="ARBA" id="ARBA00022801"/>
    </source>
</evidence>
<dbReference type="RefSeq" id="WP_338204494.1">
    <property type="nucleotide sequence ID" value="NZ_JAEKNR010000213.1"/>
</dbReference>
<dbReference type="PANTHER" id="PTHR43806:SF11">
    <property type="entry name" value="CEREVISIN-RELATED"/>
    <property type="match status" value="1"/>
</dbReference>
<dbReference type="PRINTS" id="PR00723">
    <property type="entry name" value="SUBTILISIN"/>
</dbReference>
<dbReference type="PROSITE" id="PS51892">
    <property type="entry name" value="SUBTILASE"/>
    <property type="match status" value="1"/>
</dbReference>
<dbReference type="InterPro" id="IPR050131">
    <property type="entry name" value="Peptidase_S8_subtilisin-like"/>
</dbReference>
<comment type="caution">
    <text evidence="8">The sequence shown here is derived from an EMBL/GenBank/DDBJ whole genome shotgun (WGS) entry which is preliminary data.</text>
</comment>
<feature type="active site" description="Charge relay system" evidence="5">
    <location>
        <position position="267"/>
    </location>
</feature>
<dbReference type="Gene3D" id="3.40.50.200">
    <property type="entry name" value="Peptidase S8/S53 domain"/>
    <property type="match status" value="1"/>
</dbReference>
<evidence type="ECO:0000256" key="1">
    <source>
        <dbReference type="ARBA" id="ARBA00011073"/>
    </source>
</evidence>
<comment type="similarity">
    <text evidence="1 5 6">Belongs to the peptidase S8 family.</text>
</comment>
<evidence type="ECO:0000256" key="5">
    <source>
        <dbReference type="PROSITE-ProRule" id="PRU01240"/>
    </source>
</evidence>
<dbReference type="AlphaFoldDB" id="A0A934K2V6"/>
<feature type="domain" description="Peptidase S8/S53" evidence="7">
    <location>
        <begin position="224"/>
        <end position="461"/>
    </location>
</feature>
<evidence type="ECO:0000313" key="8">
    <source>
        <dbReference type="EMBL" id="MBJ7600596.1"/>
    </source>
</evidence>
<dbReference type="InterPro" id="IPR000209">
    <property type="entry name" value="Peptidase_S8/S53_dom"/>
</dbReference>
<keyword evidence="3 5" id="KW-0378">Hydrolase</keyword>
<sequence length="505" mass="52659">MAQPGARRQFVLLPVRGMRASSPGVTRAAANFLTSLTRYVGARVVRPIGDLPQIELSVVDSVSDDGPKLVEVSPEAAIALRSSRPGLRLVPLVYYEAAVAPRVLPQSETLRATVAPTRPFAVRVVSARGNEPLAGCLVVVFTDFQGRRGAQATTDTGGEATFHLNHEVSRLDRVYAYPPGPGLWGALKTEVRVAEDLRLELEAVDLKRQDALRYFYGRRRPDGGEGVTVGVVDTGVDLVHTDLSLAGGENTVPGESPEDYGPNGEDHGSHVAGIIAARGGANGLRGVAPGVSLRSYRVFATGKSDASNYAIIKAIDRAVGDGCDIINLSLSGGLPDAATRSAIEDARARGALCVVAAGNDRRGPVGFPASHPMAVGVSAMGRVGLFPAGAVEAGDVAAPYGHDPLNFVADFSNVGPEIDLIGPGVGIVSTVPGGYAPMSGTSMACPAVAGAAALLLSNRRDLLSLSRDQGRSDALAHELFEAARPLGFDLDFEGHGLPDGYRLRE</sequence>
<dbReference type="GO" id="GO:0006508">
    <property type="term" value="P:proteolysis"/>
    <property type="evidence" value="ECO:0007669"/>
    <property type="project" value="UniProtKB-KW"/>
</dbReference>
<feature type="active site" description="Charge relay system" evidence="5">
    <location>
        <position position="233"/>
    </location>
</feature>
<dbReference type="InterPro" id="IPR022398">
    <property type="entry name" value="Peptidase_S8_His-AS"/>
</dbReference>
<accession>A0A934K2V6</accession>
<evidence type="ECO:0000256" key="2">
    <source>
        <dbReference type="ARBA" id="ARBA00022670"/>
    </source>
</evidence>
<dbReference type="PROSITE" id="PS00138">
    <property type="entry name" value="SUBTILASE_SER"/>
    <property type="match status" value="1"/>
</dbReference>
<proteinExistence type="inferred from homology"/>
<gene>
    <name evidence="8" type="ORF">JF922_21320</name>
</gene>